<dbReference type="SMART" id="SM00256">
    <property type="entry name" value="FBOX"/>
    <property type="match status" value="1"/>
</dbReference>
<sequence length="293" mass="33179">MEDAAAAVSVLPDDVLPGILRRLPARSLVASRRVCKAWHTIIDEQKLLLRLRQLLPHSVGGIFINYIDHYKQSRTSSPGQHPCLAHGSTASSASSSARSRGDGTGSKTTATASSSAVPTISVETTYGVYFSESADKRTTEWLLKHQSALDPHAWWRNTRGQNDPQQRTYAGLWIMDVCDDRRRNKDSYDDYEYKEEWDSDDDNILDEEEEEKEENYFEFVKFLGFHPYKEVIFLDGSCITVAFHFNNAKEQGSGEKVFESLMPVLRFILVHPVTMVWPPTFPKWSGGCDLVPE</sequence>
<protein>
    <recommendedName>
        <fullName evidence="2">F-box domain-containing protein</fullName>
    </recommendedName>
</protein>
<gene>
    <name evidence="3" type="primary">ga22681</name>
    <name evidence="3" type="ORF">PR202_ga22681</name>
</gene>
<dbReference type="Proteomes" id="UP001054889">
    <property type="component" value="Unassembled WGS sequence"/>
</dbReference>
<accession>A0AAV5D4S7</accession>
<dbReference type="AlphaFoldDB" id="A0AAV5D4S7"/>
<feature type="compositionally biased region" description="Low complexity" evidence="1">
    <location>
        <begin position="105"/>
        <end position="116"/>
    </location>
</feature>
<reference evidence="3" key="2">
    <citation type="submission" date="2021-12" db="EMBL/GenBank/DDBJ databases">
        <title>Resequencing data analysis of finger millet.</title>
        <authorList>
            <person name="Hatakeyama M."/>
            <person name="Aluri S."/>
            <person name="Balachadran M.T."/>
            <person name="Sivarajan S.R."/>
            <person name="Poveda L."/>
            <person name="Shimizu-Inatsugi R."/>
            <person name="Schlapbach R."/>
            <person name="Sreeman S.M."/>
            <person name="Shimizu K.K."/>
        </authorList>
    </citation>
    <scope>NUCLEOTIDE SEQUENCE</scope>
</reference>
<evidence type="ECO:0000313" key="3">
    <source>
        <dbReference type="EMBL" id="GJN05080.1"/>
    </source>
</evidence>
<dbReference type="EMBL" id="BQKI01000011">
    <property type="protein sequence ID" value="GJN05080.1"/>
    <property type="molecule type" value="Genomic_DNA"/>
</dbReference>
<dbReference type="Pfam" id="PF00646">
    <property type="entry name" value="F-box"/>
    <property type="match status" value="1"/>
</dbReference>
<keyword evidence="4" id="KW-1185">Reference proteome</keyword>
<reference evidence="3" key="1">
    <citation type="journal article" date="2018" name="DNA Res.">
        <title>Multiple hybrid de novo genome assembly of finger millet, an orphan allotetraploid crop.</title>
        <authorList>
            <person name="Hatakeyama M."/>
            <person name="Aluri S."/>
            <person name="Balachadran M.T."/>
            <person name="Sivarajan S.R."/>
            <person name="Patrignani A."/>
            <person name="Gruter S."/>
            <person name="Poveda L."/>
            <person name="Shimizu-Inatsugi R."/>
            <person name="Baeten J."/>
            <person name="Francoijs K.J."/>
            <person name="Nataraja K.N."/>
            <person name="Reddy Y.A.N."/>
            <person name="Phadnis S."/>
            <person name="Ravikumar R.L."/>
            <person name="Schlapbach R."/>
            <person name="Sreeman S.M."/>
            <person name="Shimizu K.K."/>
        </authorList>
    </citation>
    <scope>NUCLEOTIDE SEQUENCE</scope>
</reference>
<dbReference type="PROSITE" id="PS50181">
    <property type="entry name" value="FBOX"/>
    <property type="match status" value="1"/>
</dbReference>
<dbReference type="PANTHER" id="PTHR34591">
    <property type="entry name" value="OS03G0653100 PROTEIN-RELATED"/>
    <property type="match status" value="1"/>
</dbReference>
<dbReference type="SUPFAM" id="SSF81383">
    <property type="entry name" value="F-box domain"/>
    <property type="match status" value="1"/>
</dbReference>
<feature type="region of interest" description="Disordered" evidence="1">
    <location>
        <begin position="77"/>
        <end position="116"/>
    </location>
</feature>
<dbReference type="Gene3D" id="1.20.1280.50">
    <property type="match status" value="1"/>
</dbReference>
<dbReference type="InterPro" id="IPR036047">
    <property type="entry name" value="F-box-like_dom_sf"/>
</dbReference>
<proteinExistence type="predicted"/>
<evidence type="ECO:0000313" key="4">
    <source>
        <dbReference type="Proteomes" id="UP001054889"/>
    </source>
</evidence>
<organism evidence="3 4">
    <name type="scientific">Eleusine coracana subsp. coracana</name>
    <dbReference type="NCBI Taxonomy" id="191504"/>
    <lineage>
        <taxon>Eukaryota</taxon>
        <taxon>Viridiplantae</taxon>
        <taxon>Streptophyta</taxon>
        <taxon>Embryophyta</taxon>
        <taxon>Tracheophyta</taxon>
        <taxon>Spermatophyta</taxon>
        <taxon>Magnoliopsida</taxon>
        <taxon>Liliopsida</taxon>
        <taxon>Poales</taxon>
        <taxon>Poaceae</taxon>
        <taxon>PACMAD clade</taxon>
        <taxon>Chloridoideae</taxon>
        <taxon>Cynodonteae</taxon>
        <taxon>Eleusininae</taxon>
        <taxon>Eleusine</taxon>
    </lineage>
</organism>
<feature type="compositionally biased region" description="Low complexity" evidence="1">
    <location>
        <begin position="87"/>
        <end position="98"/>
    </location>
</feature>
<dbReference type="InterPro" id="IPR001810">
    <property type="entry name" value="F-box_dom"/>
</dbReference>
<evidence type="ECO:0000259" key="2">
    <source>
        <dbReference type="PROSITE" id="PS50181"/>
    </source>
</evidence>
<name>A0AAV5D4S7_ELECO</name>
<evidence type="ECO:0000256" key="1">
    <source>
        <dbReference type="SAM" id="MobiDB-lite"/>
    </source>
</evidence>
<comment type="caution">
    <text evidence="3">The sequence shown here is derived from an EMBL/GenBank/DDBJ whole genome shotgun (WGS) entry which is preliminary data.</text>
</comment>
<feature type="domain" description="F-box" evidence="2">
    <location>
        <begin position="5"/>
        <end position="51"/>
    </location>
</feature>